<dbReference type="PROSITE" id="PS50157">
    <property type="entry name" value="ZINC_FINGER_C2H2_2"/>
    <property type="match status" value="2"/>
</dbReference>
<evidence type="ECO:0000256" key="3">
    <source>
        <dbReference type="ARBA" id="ARBA00022737"/>
    </source>
</evidence>
<evidence type="ECO:0000256" key="9">
    <source>
        <dbReference type="PROSITE-ProRule" id="PRU00042"/>
    </source>
</evidence>
<dbReference type="PROSITE" id="PS00028">
    <property type="entry name" value="ZINC_FINGER_C2H2_1"/>
    <property type="match status" value="1"/>
</dbReference>
<dbReference type="InterPro" id="IPR036236">
    <property type="entry name" value="Znf_C2H2_sf"/>
</dbReference>
<protein>
    <submittedName>
        <fullName evidence="12">Endothelial zinc finger protein induced by tumor necrosis factor alpha-like</fullName>
    </submittedName>
</protein>
<dbReference type="PANTHER" id="PTHR24394:SF48">
    <property type="entry name" value="ZINC FINGER PROTEIN 771"/>
    <property type="match status" value="1"/>
</dbReference>
<dbReference type="GO" id="GO:0005634">
    <property type="term" value="C:nucleus"/>
    <property type="evidence" value="ECO:0007669"/>
    <property type="project" value="UniProtKB-SubCell"/>
</dbReference>
<keyword evidence="8" id="KW-0539">Nucleus</keyword>
<keyword evidence="11" id="KW-1185">Reference proteome</keyword>
<dbReference type="InterPro" id="IPR013087">
    <property type="entry name" value="Znf_C2H2_type"/>
</dbReference>
<evidence type="ECO:0000256" key="2">
    <source>
        <dbReference type="ARBA" id="ARBA00022723"/>
    </source>
</evidence>
<dbReference type="Gene3D" id="3.30.160.60">
    <property type="entry name" value="Classic Zinc Finger"/>
    <property type="match status" value="2"/>
</dbReference>
<dbReference type="GO" id="GO:0008270">
    <property type="term" value="F:zinc ion binding"/>
    <property type="evidence" value="ECO:0007669"/>
    <property type="project" value="UniProtKB-KW"/>
</dbReference>
<feature type="domain" description="C2H2-type" evidence="10">
    <location>
        <begin position="64"/>
        <end position="93"/>
    </location>
</feature>
<keyword evidence="7" id="KW-0804">Transcription</keyword>
<keyword evidence="5" id="KW-0862">Zinc</keyword>
<evidence type="ECO:0000256" key="4">
    <source>
        <dbReference type="ARBA" id="ARBA00022771"/>
    </source>
</evidence>
<dbReference type="RefSeq" id="XP_036356129.1">
    <property type="nucleotide sequence ID" value="XM_036500236.1"/>
</dbReference>
<dbReference type="AlphaFoldDB" id="A0A7E6ELF8"/>
<dbReference type="FunFam" id="3.30.160.60:FF:000290">
    <property type="entry name" value="Zinc finger protein 697 isoform X1"/>
    <property type="match status" value="1"/>
</dbReference>
<dbReference type="KEGG" id="osn:115232059"/>
<dbReference type="GO" id="GO:0000981">
    <property type="term" value="F:DNA-binding transcription factor activity, RNA polymerase II-specific"/>
    <property type="evidence" value="ECO:0007669"/>
    <property type="project" value="TreeGrafter"/>
</dbReference>
<dbReference type="PANTHER" id="PTHR24394">
    <property type="entry name" value="ZINC FINGER PROTEIN"/>
    <property type="match status" value="1"/>
</dbReference>
<name>A0A7E6ELF8_9MOLL</name>
<keyword evidence="3" id="KW-0677">Repeat</keyword>
<dbReference type="GO" id="GO:0003677">
    <property type="term" value="F:DNA binding"/>
    <property type="evidence" value="ECO:0007669"/>
    <property type="project" value="UniProtKB-KW"/>
</dbReference>
<evidence type="ECO:0000256" key="8">
    <source>
        <dbReference type="ARBA" id="ARBA00023242"/>
    </source>
</evidence>
<keyword evidence="2" id="KW-0479">Metal-binding</keyword>
<keyword evidence="6" id="KW-0805">Transcription regulation</keyword>
<evidence type="ECO:0000256" key="5">
    <source>
        <dbReference type="ARBA" id="ARBA00022833"/>
    </source>
</evidence>
<evidence type="ECO:0000313" key="11">
    <source>
        <dbReference type="Proteomes" id="UP000515154"/>
    </source>
</evidence>
<evidence type="ECO:0000256" key="6">
    <source>
        <dbReference type="ARBA" id="ARBA00023015"/>
    </source>
</evidence>
<comment type="subcellular location">
    <subcellularLocation>
        <location evidence="1">Nucleus</location>
    </subcellularLocation>
</comment>
<evidence type="ECO:0000256" key="7">
    <source>
        <dbReference type="ARBA" id="ARBA00023163"/>
    </source>
</evidence>
<evidence type="ECO:0000313" key="12">
    <source>
        <dbReference type="RefSeq" id="XP_036356129.1"/>
    </source>
</evidence>
<evidence type="ECO:0000259" key="10">
    <source>
        <dbReference type="PROSITE" id="PS50157"/>
    </source>
</evidence>
<organism evidence="11 12">
    <name type="scientific">Octopus sinensis</name>
    <name type="common">East Asian common octopus</name>
    <dbReference type="NCBI Taxonomy" id="2607531"/>
    <lineage>
        <taxon>Eukaryota</taxon>
        <taxon>Metazoa</taxon>
        <taxon>Spiralia</taxon>
        <taxon>Lophotrochozoa</taxon>
        <taxon>Mollusca</taxon>
        <taxon>Cephalopoda</taxon>
        <taxon>Coleoidea</taxon>
        <taxon>Octopodiformes</taxon>
        <taxon>Octopoda</taxon>
        <taxon>Incirrata</taxon>
        <taxon>Octopodidae</taxon>
        <taxon>Octopus</taxon>
    </lineage>
</organism>
<dbReference type="Proteomes" id="UP000515154">
    <property type="component" value="Unplaced"/>
</dbReference>
<evidence type="ECO:0000256" key="1">
    <source>
        <dbReference type="ARBA" id="ARBA00004123"/>
    </source>
</evidence>
<feature type="domain" description="C2H2-type" evidence="10">
    <location>
        <begin position="23"/>
        <end position="50"/>
    </location>
</feature>
<dbReference type="SUPFAM" id="SSF57667">
    <property type="entry name" value="beta-beta-alpha zinc fingers"/>
    <property type="match status" value="1"/>
</dbReference>
<gene>
    <name evidence="12" type="primary">LOC115232059</name>
</gene>
<dbReference type="Pfam" id="PF00096">
    <property type="entry name" value="zf-C2H2"/>
    <property type="match status" value="2"/>
</dbReference>
<accession>A0A7E6ELF8</accession>
<keyword evidence="4 9" id="KW-0863">Zinc-finger</keyword>
<proteinExistence type="predicted"/>
<reference evidence="12" key="1">
    <citation type="submission" date="2025-08" db="UniProtKB">
        <authorList>
            <consortium name="RefSeq"/>
        </authorList>
    </citation>
    <scope>IDENTIFICATION</scope>
</reference>
<dbReference type="FunFam" id="3.30.160.60:FF:001573">
    <property type="entry name" value="Zinc finger protein 407"/>
    <property type="match status" value="1"/>
</dbReference>
<sequence length="131" mass="15563">MEKSEKLKELIFPEEKGRQKLSHDCDVCKKSFSQKAYLNKHKRIHTGERNHSFLRHLWAGQKPFDCDICGKSFSRNYNLTVHKRSPGFRDKQPVQIFRLVITENNLIAIYDRKKKHIKNSHLMVISWILSN</sequence>
<dbReference type="SMART" id="SM00355">
    <property type="entry name" value="ZnF_C2H2"/>
    <property type="match status" value="2"/>
</dbReference>